<dbReference type="AlphaFoldDB" id="A0A179EXQ3"/>
<keyword evidence="3" id="KW-0548">Nucleotidyltransferase</keyword>
<dbReference type="STRING" id="1380566.A0A179EXQ3"/>
<dbReference type="RefSeq" id="XP_018136209.1">
    <property type="nucleotide sequence ID" value="XM_018289911.1"/>
</dbReference>
<name>A0A179EXQ3_METCM</name>
<accession>A0A179EXQ3</accession>
<dbReference type="EMBL" id="LSBJ02000022">
    <property type="protein sequence ID" value="OAQ57964.1"/>
    <property type="molecule type" value="Genomic_DNA"/>
</dbReference>
<feature type="domain" description="CCHC-type" evidence="2">
    <location>
        <begin position="305"/>
        <end position="322"/>
    </location>
</feature>
<dbReference type="GO" id="GO:0008270">
    <property type="term" value="F:zinc ion binding"/>
    <property type="evidence" value="ECO:0007669"/>
    <property type="project" value="InterPro"/>
</dbReference>
<keyword evidence="4" id="KW-1185">Reference proteome</keyword>
<dbReference type="Proteomes" id="UP000078397">
    <property type="component" value="Unassembled WGS sequence"/>
</dbReference>
<feature type="domain" description="CCHC-type" evidence="2">
    <location>
        <begin position="325"/>
        <end position="341"/>
    </location>
</feature>
<reference evidence="3 4" key="1">
    <citation type="journal article" date="2016" name="PLoS Pathog.">
        <title>Biosynthesis of antibiotic leucinostatins in bio-control fungus Purpureocillium lilacinum and their inhibition on phytophthora revealed by genome mining.</title>
        <authorList>
            <person name="Wang G."/>
            <person name="Liu Z."/>
            <person name="Lin R."/>
            <person name="Li E."/>
            <person name="Mao Z."/>
            <person name="Ling J."/>
            <person name="Yang Y."/>
            <person name="Yin W.B."/>
            <person name="Xie B."/>
        </authorList>
    </citation>
    <scope>NUCLEOTIDE SEQUENCE [LARGE SCALE GENOMIC DNA]</scope>
    <source>
        <strain evidence="3">170</strain>
    </source>
</reference>
<feature type="region of interest" description="Disordered" evidence="1">
    <location>
        <begin position="1"/>
        <end position="33"/>
    </location>
</feature>
<dbReference type="GeneID" id="28853905"/>
<evidence type="ECO:0000256" key="1">
    <source>
        <dbReference type="SAM" id="MobiDB-lite"/>
    </source>
</evidence>
<organism evidence="3 4">
    <name type="scientific">Pochonia chlamydosporia 170</name>
    <dbReference type="NCBI Taxonomy" id="1380566"/>
    <lineage>
        <taxon>Eukaryota</taxon>
        <taxon>Fungi</taxon>
        <taxon>Dikarya</taxon>
        <taxon>Ascomycota</taxon>
        <taxon>Pezizomycotina</taxon>
        <taxon>Sordariomycetes</taxon>
        <taxon>Hypocreomycetidae</taxon>
        <taxon>Hypocreales</taxon>
        <taxon>Clavicipitaceae</taxon>
        <taxon>Pochonia</taxon>
    </lineage>
</organism>
<dbReference type="SMART" id="SM00343">
    <property type="entry name" value="ZnF_C2HC"/>
    <property type="match status" value="2"/>
</dbReference>
<dbReference type="InterPro" id="IPR001878">
    <property type="entry name" value="Znf_CCHC"/>
</dbReference>
<proteinExistence type="predicted"/>
<keyword evidence="3" id="KW-0808">Transferase</keyword>
<dbReference type="GO" id="GO:0003964">
    <property type="term" value="F:RNA-directed DNA polymerase activity"/>
    <property type="evidence" value="ECO:0007669"/>
    <property type="project" value="UniProtKB-KW"/>
</dbReference>
<dbReference type="GO" id="GO:0003676">
    <property type="term" value="F:nucleic acid binding"/>
    <property type="evidence" value="ECO:0007669"/>
    <property type="project" value="InterPro"/>
</dbReference>
<protein>
    <submittedName>
        <fullName evidence="3">Reverse transcriptase</fullName>
    </submittedName>
</protein>
<keyword evidence="3" id="KW-0695">RNA-directed DNA polymerase</keyword>
<dbReference type="KEGG" id="pchm:VFPPC_11856"/>
<gene>
    <name evidence="3" type="ORF">VFPPC_11856</name>
</gene>
<feature type="compositionally biased region" description="Low complexity" evidence="1">
    <location>
        <begin position="12"/>
        <end position="25"/>
    </location>
</feature>
<dbReference type="OrthoDB" id="5243934at2759"/>
<sequence length="377" mass="41816">MITDTNKRIWRASSTASDSGSTANAENETVGREGEKALLLQVLEELKDLKNASTKQQDLIYKLEREVVETKEELKRVTKQLETTTRNAITPPFTGNSQASYADVLRTPPDSPKSTEVPTSPHVSGALFCTIDVSRVPVEESNRATPGGIRTAVENEVHVEKESPTWRCRAVTRDVKAPHRIRIVCRDEEEHSMIKGIAEKKLPQGVRVLRDEYYPIKVDGVSRSEVLDVGGKELPGLGETLSSENATEVIKAVWLSDRSRKEHGPVVVYLKKAVEAARFLREGYFYAGGLSGSTSVFKRQQRPSQCYNCQELTDHKAFQCKKPQVCRRCAKEGHHHSVCAEAIAKCLLCGGPHESFGENCRRLYPSHDGSASTDDPA</sequence>
<comment type="caution">
    <text evidence="3">The sequence shown here is derived from an EMBL/GenBank/DDBJ whole genome shotgun (WGS) entry which is preliminary data.</text>
</comment>
<evidence type="ECO:0000313" key="3">
    <source>
        <dbReference type="EMBL" id="OAQ57964.1"/>
    </source>
</evidence>
<evidence type="ECO:0000259" key="2">
    <source>
        <dbReference type="SMART" id="SM00343"/>
    </source>
</evidence>
<evidence type="ECO:0000313" key="4">
    <source>
        <dbReference type="Proteomes" id="UP000078397"/>
    </source>
</evidence>